<dbReference type="AlphaFoldDB" id="A0A917DZ37"/>
<gene>
    <name evidence="1" type="ORF">GCM10010911_47450</name>
</gene>
<evidence type="ECO:0000313" key="2">
    <source>
        <dbReference type="Proteomes" id="UP000612456"/>
    </source>
</evidence>
<dbReference type="Proteomes" id="UP000612456">
    <property type="component" value="Unassembled WGS sequence"/>
</dbReference>
<dbReference type="CDD" id="cd02947">
    <property type="entry name" value="TRX_family"/>
    <property type="match status" value="1"/>
</dbReference>
<name>A0A917DZ37_9BACL</name>
<accession>A0A917DZ37</accession>
<keyword evidence="2" id="KW-1185">Reference proteome</keyword>
<protein>
    <submittedName>
        <fullName evidence="1">Uncharacterized protein</fullName>
    </submittedName>
</protein>
<dbReference type="InterPro" id="IPR036249">
    <property type="entry name" value="Thioredoxin-like_sf"/>
</dbReference>
<dbReference type="EMBL" id="BMHP01000003">
    <property type="protein sequence ID" value="GGD83762.1"/>
    <property type="molecule type" value="Genomic_DNA"/>
</dbReference>
<comment type="caution">
    <text evidence="1">The sequence shown here is derived from an EMBL/GenBank/DDBJ whole genome shotgun (WGS) entry which is preliminary data.</text>
</comment>
<dbReference type="SUPFAM" id="SSF52833">
    <property type="entry name" value="Thioredoxin-like"/>
    <property type="match status" value="1"/>
</dbReference>
<proteinExistence type="predicted"/>
<sequence>MMLFTLSACPMGRSMGTVLSEIQNRYPQIKIETIYVEIMTDITNYYRIKKNPTTLFLDQEANELYRMEGFVETGEMVEMIEKLHHNVLQLTEKFESNQETIETYTIYLYKNKEIMPLEIHYHNKTSVKAPRITVISLLLDAQINGYENPFPLSSKLGYVNFDQHHGDAMIYVDADQVDPATRNKMKCALTKTLSHFGIKDVEITISNHGHQ</sequence>
<reference evidence="1" key="2">
    <citation type="submission" date="2020-09" db="EMBL/GenBank/DDBJ databases">
        <authorList>
            <person name="Sun Q."/>
            <person name="Zhou Y."/>
        </authorList>
    </citation>
    <scope>NUCLEOTIDE SEQUENCE</scope>
    <source>
        <strain evidence="1">CGMCC 1.15178</strain>
    </source>
</reference>
<evidence type="ECO:0000313" key="1">
    <source>
        <dbReference type="EMBL" id="GGD83762.1"/>
    </source>
</evidence>
<organism evidence="1 2">
    <name type="scientific">Paenibacillus nasutitermitis</name>
    <dbReference type="NCBI Taxonomy" id="1652958"/>
    <lineage>
        <taxon>Bacteria</taxon>
        <taxon>Bacillati</taxon>
        <taxon>Bacillota</taxon>
        <taxon>Bacilli</taxon>
        <taxon>Bacillales</taxon>
        <taxon>Paenibacillaceae</taxon>
        <taxon>Paenibacillus</taxon>
    </lineage>
</organism>
<dbReference type="Gene3D" id="3.40.30.10">
    <property type="entry name" value="Glutaredoxin"/>
    <property type="match status" value="1"/>
</dbReference>
<reference evidence="1" key="1">
    <citation type="journal article" date="2014" name="Int. J. Syst. Evol. Microbiol.">
        <title>Complete genome sequence of Corynebacterium casei LMG S-19264T (=DSM 44701T), isolated from a smear-ripened cheese.</title>
        <authorList>
            <consortium name="US DOE Joint Genome Institute (JGI-PGF)"/>
            <person name="Walter F."/>
            <person name="Albersmeier A."/>
            <person name="Kalinowski J."/>
            <person name="Ruckert C."/>
        </authorList>
    </citation>
    <scope>NUCLEOTIDE SEQUENCE</scope>
    <source>
        <strain evidence="1">CGMCC 1.15178</strain>
    </source>
</reference>